<dbReference type="InterPro" id="IPR027705">
    <property type="entry name" value="Flotillin_fam"/>
</dbReference>
<feature type="coiled-coil region" evidence="4">
    <location>
        <begin position="268"/>
        <end position="333"/>
    </location>
</feature>
<reference evidence="7 8" key="1">
    <citation type="journal article" date="2011" name="J. Bacteriol.">
        <title>Genome sequence of the verrucomicrobium Opitutus terrae PB90-1, an abundant inhabitant of rice paddy soil ecosystems.</title>
        <authorList>
            <person name="van Passel M.W."/>
            <person name="Kant R."/>
            <person name="Palva A."/>
            <person name="Copeland A."/>
            <person name="Lucas S."/>
            <person name="Lapidus A."/>
            <person name="Glavina del Rio T."/>
            <person name="Pitluck S."/>
            <person name="Goltsman E."/>
            <person name="Clum A."/>
            <person name="Sun H."/>
            <person name="Schmutz J."/>
            <person name="Larimer F.W."/>
            <person name="Land M.L."/>
            <person name="Hauser L."/>
            <person name="Kyrpides N."/>
            <person name="Mikhailova N."/>
            <person name="Richardson P.P."/>
            <person name="Janssen P.H."/>
            <person name="de Vos W.M."/>
            <person name="Smidt H."/>
        </authorList>
    </citation>
    <scope>NUCLEOTIDE SEQUENCE [LARGE SCALE GENOMIC DNA]</scope>
    <source>
        <strain evidence="8">DSM 11246 / JCM 15787 / PB90-1</strain>
    </source>
</reference>
<dbReference type="Pfam" id="PF01145">
    <property type="entry name" value="Band_7"/>
    <property type="match status" value="1"/>
</dbReference>
<dbReference type="eggNOG" id="COG2268">
    <property type="taxonomic scope" value="Bacteria"/>
</dbReference>
<evidence type="ECO:0000259" key="6">
    <source>
        <dbReference type="SMART" id="SM00244"/>
    </source>
</evidence>
<evidence type="ECO:0000313" key="7">
    <source>
        <dbReference type="EMBL" id="ACB75316.1"/>
    </source>
</evidence>
<keyword evidence="3 5" id="KW-0472">Membrane</keyword>
<protein>
    <submittedName>
        <fullName evidence="7">Band 7 protein</fullName>
    </submittedName>
</protein>
<dbReference type="KEGG" id="ote:Oter_2033"/>
<dbReference type="STRING" id="452637.Oter_2033"/>
<keyword evidence="5" id="KW-1133">Transmembrane helix</keyword>
<dbReference type="EMBL" id="CP001032">
    <property type="protein sequence ID" value="ACB75316.1"/>
    <property type="molecule type" value="Genomic_DNA"/>
</dbReference>
<dbReference type="CDD" id="cd03399">
    <property type="entry name" value="SPFH_flotillin"/>
    <property type="match status" value="1"/>
</dbReference>
<dbReference type="GO" id="GO:0072659">
    <property type="term" value="P:protein localization to plasma membrane"/>
    <property type="evidence" value="ECO:0007669"/>
    <property type="project" value="TreeGrafter"/>
</dbReference>
<dbReference type="RefSeq" id="WP_012374853.1">
    <property type="nucleotide sequence ID" value="NC_010571.1"/>
</dbReference>
<dbReference type="SUPFAM" id="SSF117892">
    <property type="entry name" value="Band 7/SPFH domain"/>
    <property type="match status" value="1"/>
</dbReference>
<dbReference type="GO" id="GO:0005886">
    <property type="term" value="C:plasma membrane"/>
    <property type="evidence" value="ECO:0007669"/>
    <property type="project" value="TreeGrafter"/>
</dbReference>
<keyword evidence="5" id="KW-0812">Transmembrane</keyword>
<dbReference type="Gene3D" id="3.30.479.30">
    <property type="entry name" value="Band 7 domain"/>
    <property type="match status" value="1"/>
</dbReference>
<dbReference type="Proteomes" id="UP000007013">
    <property type="component" value="Chromosome"/>
</dbReference>
<evidence type="ECO:0000256" key="2">
    <source>
        <dbReference type="ARBA" id="ARBA00007161"/>
    </source>
</evidence>
<feature type="transmembrane region" description="Helical" evidence="5">
    <location>
        <begin position="25"/>
        <end position="44"/>
    </location>
</feature>
<dbReference type="OrthoDB" id="9786220at2"/>
<dbReference type="PANTHER" id="PTHR13806">
    <property type="entry name" value="FLOTILLIN-RELATED"/>
    <property type="match status" value="1"/>
</dbReference>
<name>B1ZYT2_OPITP</name>
<evidence type="ECO:0000256" key="1">
    <source>
        <dbReference type="ARBA" id="ARBA00004167"/>
    </source>
</evidence>
<dbReference type="AlphaFoldDB" id="B1ZYT2"/>
<evidence type="ECO:0000256" key="5">
    <source>
        <dbReference type="SAM" id="Phobius"/>
    </source>
</evidence>
<dbReference type="GO" id="GO:0002020">
    <property type="term" value="F:protease binding"/>
    <property type="evidence" value="ECO:0007669"/>
    <property type="project" value="TreeGrafter"/>
</dbReference>
<dbReference type="SMART" id="SM00244">
    <property type="entry name" value="PHB"/>
    <property type="match status" value="1"/>
</dbReference>
<keyword evidence="4" id="KW-0175">Coiled coil</keyword>
<dbReference type="InterPro" id="IPR001107">
    <property type="entry name" value="Band_7"/>
</dbReference>
<evidence type="ECO:0000256" key="3">
    <source>
        <dbReference type="ARBA" id="ARBA00023136"/>
    </source>
</evidence>
<comment type="subcellular location">
    <subcellularLocation>
        <location evidence="1">Membrane</location>
        <topology evidence="1">Single-pass membrane protein</topology>
    </subcellularLocation>
</comment>
<dbReference type="PANTHER" id="PTHR13806:SF46">
    <property type="entry name" value="FLOTILLIN-1-RELATED"/>
    <property type="match status" value="1"/>
</dbReference>
<gene>
    <name evidence="7" type="ordered locus">Oter_2033</name>
</gene>
<dbReference type="InterPro" id="IPR031905">
    <property type="entry name" value="Flotillin_C"/>
</dbReference>
<proteinExistence type="inferred from homology"/>
<feature type="domain" description="Band 7" evidence="6">
    <location>
        <begin position="45"/>
        <end position="236"/>
    </location>
</feature>
<accession>B1ZYT2</accession>
<dbReference type="Pfam" id="PF15975">
    <property type="entry name" value="Flot"/>
    <property type="match status" value="1"/>
</dbReference>
<dbReference type="HOGENOM" id="CLU_038134_1_0_0"/>
<evidence type="ECO:0000313" key="8">
    <source>
        <dbReference type="Proteomes" id="UP000007013"/>
    </source>
</evidence>
<dbReference type="InterPro" id="IPR036013">
    <property type="entry name" value="Band_7/SPFH_dom_sf"/>
</dbReference>
<sequence length="537" mass="57639">MHALTTSAPLYLAAASGTDVPWLKAIAFGAVVVILVFILGGIFASRYTKVGPNQVLVISGRKRRVVDPDGSARHVGYRIVKGGGVLVWPVLEKVDVLSLELLTIDVQTPEVYTSKGVPVKVDGVAQIKVKGDDVAIATASEQFLGKSTDEIRNIATQTLEGHLRAILGTMTVEEIYQNRDAFASKVQEVAAGDMANMGLGIVSFTIRDIRDTQGYLDALGKPRIAQVKRDAIIAQAEADRDAMIKSAQATQAGQEAKFLADTRIAEAQRDYQSNVAQYQAAVNQKKAEADLAYDLQKFKTGQLVKAEEVQVQIIEKQKQIELQQQEILRRERELDASVHKPADAERYKVETLANARKFQLEAEAAGAASAAKATGFANADVAKATGLAEAEANKARGLAEAAIIEAQGHAQAEAMRQKAESFKHYNQAAVIELIARVLPEIAGKISEPLAKTEKMVIINSGNGIGGGASKLTGDITQILAQLPPVLESLTGVKFEKLLEQVPALKQAMAKDEPVKVPVVPVVPPLNLTIEPTTPKRG</sequence>
<keyword evidence="8" id="KW-1185">Reference proteome</keyword>
<comment type="similarity">
    <text evidence="2">Belongs to the band 7/mec-2 family. Flotillin subfamily.</text>
</comment>
<evidence type="ECO:0000256" key="4">
    <source>
        <dbReference type="SAM" id="Coils"/>
    </source>
</evidence>
<organism evidence="7 8">
    <name type="scientific">Opitutus terrae (strain DSM 11246 / JCM 15787 / PB90-1)</name>
    <dbReference type="NCBI Taxonomy" id="452637"/>
    <lineage>
        <taxon>Bacteria</taxon>
        <taxon>Pseudomonadati</taxon>
        <taxon>Verrucomicrobiota</taxon>
        <taxon>Opitutia</taxon>
        <taxon>Opitutales</taxon>
        <taxon>Opitutaceae</taxon>
        <taxon>Opitutus</taxon>
    </lineage>
</organism>